<dbReference type="InterPro" id="IPR029058">
    <property type="entry name" value="AB_hydrolase_fold"/>
</dbReference>
<feature type="signal peptide" evidence="1">
    <location>
        <begin position="1"/>
        <end position="30"/>
    </location>
</feature>
<accession>A0A5E7MLN5</accession>
<name>A0A5E7MLN5_PSEFL</name>
<keyword evidence="1" id="KW-0732">Signal</keyword>
<dbReference type="AlphaFoldDB" id="A0A5E7MLN5"/>
<organism evidence="3 4">
    <name type="scientific">Pseudomonas fluorescens</name>
    <dbReference type="NCBI Taxonomy" id="294"/>
    <lineage>
        <taxon>Bacteria</taxon>
        <taxon>Pseudomonadati</taxon>
        <taxon>Pseudomonadota</taxon>
        <taxon>Gammaproteobacteria</taxon>
        <taxon>Pseudomonadales</taxon>
        <taxon>Pseudomonadaceae</taxon>
        <taxon>Pseudomonas</taxon>
    </lineage>
</organism>
<dbReference type="Gene3D" id="3.40.50.1820">
    <property type="entry name" value="alpha/beta hydrolase"/>
    <property type="match status" value="1"/>
</dbReference>
<feature type="chain" id="PRO_5022754320" description="Serine hydrolase domain-containing protein" evidence="1">
    <location>
        <begin position="31"/>
        <end position="289"/>
    </location>
</feature>
<dbReference type="SUPFAM" id="SSF53474">
    <property type="entry name" value="alpha/beta-Hydrolases"/>
    <property type="match status" value="1"/>
</dbReference>
<sequence length="289" mass="31217" precursor="true">MKHSSASLARCLLTTLACLIVSLGGLTGCADPNRHAESLALTGHLQRDQVQTDGFVLTSFYRITRPDLPLTVYIEGDGRAWRSRSVPSDNPTPHQALALTLAAVDPAANVVYLARPCQFTPLVQSPRCDKAYWTNKRFAEEVVAAMNQAVAYYAAQIPGRRINLIGYSGGGALAVLIAARRTDVSSLRTVAGNLDHAEVNRLHQVSAMPESLNAIDVAHQIAAIPQIHFSGADDSVVPPVIAKHFASATASRCTRQLIVERMNHESDWAGRWPELLSIPLPCSASANHE</sequence>
<dbReference type="PROSITE" id="PS51257">
    <property type="entry name" value="PROKAR_LIPOPROTEIN"/>
    <property type="match status" value="1"/>
</dbReference>
<evidence type="ECO:0000313" key="3">
    <source>
        <dbReference type="EMBL" id="VVP25698.1"/>
    </source>
</evidence>
<dbReference type="Pfam" id="PF03959">
    <property type="entry name" value="FSH1"/>
    <property type="match status" value="1"/>
</dbReference>
<reference evidence="3 4" key="1">
    <citation type="submission" date="2019-09" db="EMBL/GenBank/DDBJ databases">
        <authorList>
            <person name="Chandra G."/>
            <person name="Truman W A."/>
        </authorList>
    </citation>
    <scope>NUCLEOTIDE SEQUENCE [LARGE SCALE GENOMIC DNA]</scope>
    <source>
        <strain evidence="3">PS880</strain>
    </source>
</reference>
<dbReference type="InterPro" id="IPR005645">
    <property type="entry name" value="FSH-like_dom"/>
</dbReference>
<gene>
    <name evidence="3" type="ORF">PS880_04065</name>
</gene>
<feature type="domain" description="Serine hydrolase" evidence="2">
    <location>
        <begin position="133"/>
        <end position="255"/>
    </location>
</feature>
<dbReference type="Proteomes" id="UP000375525">
    <property type="component" value="Unassembled WGS sequence"/>
</dbReference>
<dbReference type="EMBL" id="CABVIH010000021">
    <property type="protein sequence ID" value="VVP25698.1"/>
    <property type="molecule type" value="Genomic_DNA"/>
</dbReference>
<proteinExistence type="predicted"/>
<evidence type="ECO:0000313" key="4">
    <source>
        <dbReference type="Proteomes" id="UP000375525"/>
    </source>
</evidence>
<evidence type="ECO:0000259" key="2">
    <source>
        <dbReference type="Pfam" id="PF03959"/>
    </source>
</evidence>
<evidence type="ECO:0000256" key="1">
    <source>
        <dbReference type="SAM" id="SignalP"/>
    </source>
</evidence>
<protein>
    <recommendedName>
        <fullName evidence="2">Serine hydrolase domain-containing protein</fullName>
    </recommendedName>
</protein>